<dbReference type="EMBL" id="FNCC01000001">
    <property type="protein sequence ID" value="SDF35621.1"/>
    <property type="molecule type" value="Genomic_DNA"/>
</dbReference>
<keyword evidence="2" id="KW-1185">Reference proteome</keyword>
<dbReference type="InterPro" id="IPR015946">
    <property type="entry name" value="KH_dom-like_a/b"/>
</dbReference>
<dbReference type="SUPFAM" id="SSF82784">
    <property type="entry name" value="OsmC-like"/>
    <property type="match status" value="1"/>
</dbReference>
<evidence type="ECO:0008006" key="3">
    <source>
        <dbReference type="Google" id="ProtNLM"/>
    </source>
</evidence>
<accession>A0A1G7KEX9</accession>
<gene>
    <name evidence="1" type="ORF">SAMN05216553_101237</name>
</gene>
<evidence type="ECO:0000313" key="2">
    <source>
        <dbReference type="Proteomes" id="UP000199623"/>
    </source>
</evidence>
<dbReference type="Proteomes" id="UP000199623">
    <property type="component" value="Unassembled WGS sequence"/>
</dbReference>
<proteinExistence type="predicted"/>
<organism evidence="1 2">
    <name type="scientific">Lentzea fradiae</name>
    <dbReference type="NCBI Taxonomy" id="200378"/>
    <lineage>
        <taxon>Bacteria</taxon>
        <taxon>Bacillati</taxon>
        <taxon>Actinomycetota</taxon>
        <taxon>Actinomycetes</taxon>
        <taxon>Pseudonocardiales</taxon>
        <taxon>Pseudonocardiaceae</taxon>
        <taxon>Lentzea</taxon>
    </lineage>
</organism>
<dbReference type="OrthoDB" id="3690212at2"/>
<reference evidence="2" key="1">
    <citation type="submission" date="2016-10" db="EMBL/GenBank/DDBJ databases">
        <authorList>
            <person name="Varghese N."/>
            <person name="Submissions S."/>
        </authorList>
    </citation>
    <scope>NUCLEOTIDE SEQUENCE [LARGE SCALE GENOMIC DNA]</scope>
    <source>
        <strain evidence="2">CGMCC 4.3506</strain>
    </source>
</reference>
<dbReference type="AlphaFoldDB" id="A0A1G7KEX9"/>
<dbReference type="RefSeq" id="WP_090044590.1">
    <property type="nucleotide sequence ID" value="NZ_FNCC01000001.1"/>
</dbReference>
<dbReference type="Gene3D" id="3.30.300.20">
    <property type="match status" value="1"/>
</dbReference>
<dbReference type="InterPro" id="IPR036102">
    <property type="entry name" value="OsmC/Ohrsf"/>
</dbReference>
<evidence type="ECO:0000313" key="1">
    <source>
        <dbReference type="EMBL" id="SDF35621.1"/>
    </source>
</evidence>
<protein>
    <recommendedName>
        <fullName evidence="3">OsmC-like protein</fullName>
    </recommendedName>
</protein>
<name>A0A1G7KEX9_9PSEU</name>
<sequence>MSGYDYISAITGCTTDVGGRFAVRGPAFELLADGSVASGGPGRAPGPLDLLVSALVVNLLNVLRTGGEPGVDNPDSRAVHVRARTSRYTPGRLKVGRVRVEVMVDGLTEQEVEELLEQYRGGCRVLPAVSTVLDVEIHPVVPAAV</sequence>